<evidence type="ECO:0000256" key="4">
    <source>
        <dbReference type="SAM" id="Phobius"/>
    </source>
</evidence>
<name>A0ABT3JPQ1_9FLAO</name>
<dbReference type="GO" id="GO:0016301">
    <property type="term" value="F:kinase activity"/>
    <property type="evidence" value="ECO:0007669"/>
    <property type="project" value="UniProtKB-KW"/>
</dbReference>
<dbReference type="SUPFAM" id="SSF47384">
    <property type="entry name" value="Homodimeric domain of signal transducing histidine kinase"/>
    <property type="match status" value="1"/>
</dbReference>
<dbReference type="InterPro" id="IPR005467">
    <property type="entry name" value="His_kinase_dom"/>
</dbReference>
<reference evidence="6 7" key="1">
    <citation type="submission" date="2022-10" db="EMBL/GenBank/DDBJ databases">
        <title>Kaistella sp. BT-6-1-3.</title>
        <authorList>
            <person name="Ai J."/>
            <person name="Deng Z."/>
        </authorList>
    </citation>
    <scope>NUCLEOTIDE SEQUENCE [LARGE SCALE GENOMIC DNA]</scope>
    <source>
        <strain evidence="6 7">BT6-1-3</strain>
    </source>
</reference>
<sequence>MAVSFQWIILVLLCIVFLFFGYDFFIVKKYITALLFSGIGFLFLGYSWILINKKIAETEKIITSIRRKDFSLFPKEDDTNELKTEAVKLYYQAKNENTQLTSFKLLYENILAKQEIGFLILNKTTTKNDWNVFFCNPAFLNILQVPKYNDWEFYKEKSPNFYDLIESTNYRDSQEFIDISVKESSKQSFSIRTTRIESPDQIFCVVSLESVQKIIDKKEKLAWNNLMKVISHELLNTLTPVNSLIQNLEYLAKQDELNKDDQDEMKGSLQIINSKSQQLLHFIDSYRQVAELPKPKKSLFNLKTTIENVLQIFGSEFKSKNIKTFLNISDINLNADEKMVERVLVNLLTNSMHALSHSEKKEISIETQYLNNRTVIKIQDSGEGINDKIQDKIFLPFFTTRQNGSGIGLTLAKSIMEAHNGYIVYRNLEGGSVFEVWFV</sequence>
<dbReference type="Gene3D" id="3.30.565.10">
    <property type="entry name" value="Histidine kinase-like ATPase, C-terminal domain"/>
    <property type="match status" value="1"/>
</dbReference>
<keyword evidence="6" id="KW-0418">Kinase</keyword>
<evidence type="ECO:0000259" key="5">
    <source>
        <dbReference type="PROSITE" id="PS50109"/>
    </source>
</evidence>
<keyword evidence="4" id="KW-0472">Membrane</keyword>
<dbReference type="Proteomes" id="UP001209107">
    <property type="component" value="Unassembled WGS sequence"/>
</dbReference>
<dbReference type="EC" id="2.7.13.3" evidence="2"/>
<gene>
    <name evidence="6" type="ORF">OK344_11105</name>
</gene>
<dbReference type="PANTHER" id="PTHR43547">
    <property type="entry name" value="TWO-COMPONENT HISTIDINE KINASE"/>
    <property type="match status" value="1"/>
</dbReference>
<feature type="transmembrane region" description="Helical" evidence="4">
    <location>
        <begin position="33"/>
        <end position="51"/>
    </location>
</feature>
<dbReference type="RefSeq" id="WP_265144849.1">
    <property type="nucleotide sequence ID" value="NZ_JAPCHZ010000005.1"/>
</dbReference>
<dbReference type="Pfam" id="PF02518">
    <property type="entry name" value="HATPase_c"/>
    <property type="match status" value="1"/>
</dbReference>
<dbReference type="Gene3D" id="1.10.287.130">
    <property type="match status" value="1"/>
</dbReference>
<dbReference type="InterPro" id="IPR003594">
    <property type="entry name" value="HATPase_dom"/>
</dbReference>
<dbReference type="SMART" id="SM00387">
    <property type="entry name" value="HATPase_c"/>
    <property type="match status" value="1"/>
</dbReference>
<keyword evidence="4" id="KW-1133">Transmembrane helix</keyword>
<dbReference type="PRINTS" id="PR00344">
    <property type="entry name" value="BCTRLSENSOR"/>
</dbReference>
<keyword evidence="6" id="KW-0808">Transferase</keyword>
<dbReference type="InterPro" id="IPR036890">
    <property type="entry name" value="HATPase_C_sf"/>
</dbReference>
<accession>A0ABT3JPQ1</accession>
<evidence type="ECO:0000256" key="1">
    <source>
        <dbReference type="ARBA" id="ARBA00000085"/>
    </source>
</evidence>
<dbReference type="PANTHER" id="PTHR43547:SF2">
    <property type="entry name" value="HYBRID SIGNAL TRANSDUCTION HISTIDINE KINASE C"/>
    <property type="match status" value="1"/>
</dbReference>
<dbReference type="EMBL" id="JAPCHZ010000005">
    <property type="protein sequence ID" value="MCW4452754.1"/>
    <property type="molecule type" value="Genomic_DNA"/>
</dbReference>
<keyword evidence="3" id="KW-0597">Phosphoprotein</keyword>
<feature type="domain" description="Histidine kinase" evidence="5">
    <location>
        <begin position="229"/>
        <end position="439"/>
    </location>
</feature>
<evidence type="ECO:0000256" key="2">
    <source>
        <dbReference type="ARBA" id="ARBA00012438"/>
    </source>
</evidence>
<keyword evidence="4" id="KW-0812">Transmembrane</keyword>
<dbReference type="InterPro" id="IPR004358">
    <property type="entry name" value="Sig_transdc_His_kin-like_C"/>
</dbReference>
<evidence type="ECO:0000256" key="3">
    <source>
        <dbReference type="ARBA" id="ARBA00022553"/>
    </source>
</evidence>
<comment type="caution">
    <text evidence="6">The sequence shown here is derived from an EMBL/GenBank/DDBJ whole genome shotgun (WGS) entry which is preliminary data.</text>
</comment>
<keyword evidence="7" id="KW-1185">Reference proteome</keyword>
<protein>
    <recommendedName>
        <fullName evidence="2">histidine kinase</fullName>
        <ecNumber evidence="2">2.7.13.3</ecNumber>
    </recommendedName>
</protein>
<dbReference type="SUPFAM" id="SSF55874">
    <property type="entry name" value="ATPase domain of HSP90 chaperone/DNA topoisomerase II/histidine kinase"/>
    <property type="match status" value="1"/>
</dbReference>
<dbReference type="InterPro" id="IPR036097">
    <property type="entry name" value="HisK_dim/P_sf"/>
</dbReference>
<comment type="catalytic activity">
    <reaction evidence="1">
        <text>ATP + protein L-histidine = ADP + protein N-phospho-L-histidine.</text>
        <dbReference type="EC" id="2.7.13.3"/>
    </reaction>
</comment>
<organism evidence="6 7">
    <name type="scientific">Kaistella yananensis</name>
    <dbReference type="NCBI Taxonomy" id="2989820"/>
    <lineage>
        <taxon>Bacteria</taxon>
        <taxon>Pseudomonadati</taxon>
        <taxon>Bacteroidota</taxon>
        <taxon>Flavobacteriia</taxon>
        <taxon>Flavobacteriales</taxon>
        <taxon>Weeksellaceae</taxon>
        <taxon>Chryseobacterium group</taxon>
        <taxon>Kaistella</taxon>
    </lineage>
</organism>
<evidence type="ECO:0000313" key="7">
    <source>
        <dbReference type="Proteomes" id="UP001209107"/>
    </source>
</evidence>
<evidence type="ECO:0000313" key="6">
    <source>
        <dbReference type="EMBL" id="MCW4452754.1"/>
    </source>
</evidence>
<proteinExistence type="predicted"/>
<dbReference type="PROSITE" id="PS50109">
    <property type="entry name" value="HIS_KIN"/>
    <property type="match status" value="1"/>
</dbReference>
<feature type="transmembrane region" description="Helical" evidence="4">
    <location>
        <begin position="6"/>
        <end position="26"/>
    </location>
</feature>